<evidence type="ECO:0000256" key="1">
    <source>
        <dbReference type="SAM" id="MobiDB-lite"/>
    </source>
</evidence>
<name>A0A835QAZ4_VANPL</name>
<dbReference type="AlphaFoldDB" id="A0A835QAZ4"/>
<proteinExistence type="predicted"/>
<dbReference type="EMBL" id="JADCNM010000009">
    <property type="protein sequence ID" value="KAG0468028.1"/>
    <property type="molecule type" value="Genomic_DNA"/>
</dbReference>
<organism evidence="2 3">
    <name type="scientific">Vanilla planifolia</name>
    <name type="common">Vanilla</name>
    <dbReference type="NCBI Taxonomy" id="51239"/>
    <lineage>
        <taxon>Eukaryota</taxon>
        <taxon>Viridiplantae</taxon>
        <taxon>Streptophyta</taxon>
        <taxon>Embryophyta</taxon>
        <taxon>Tracheophyta</taxon>
        <taxon>Spermatophyta</taxon>
        <taxon>Magnoliopsida</taxon>
        <taxon>Liliopsida</taxon>
        <taxon>Asparagales</taxon>
        <taxon>Orchidaceae</taxon>
        <taxon>Vanilloideae</taxon>
        <taxon>Vanilleae</taxon>
        <taxon>Vanilla</taxon>
    </lineage>
</organism>
<evidence type="ECO:0000313" key="2">
    <source>
        <dbReference type="EMBL" id="KAG0468028.1"/>
    </source>
</evidence>
<feature type="region of interest" description="Disordered" evidence="1">
    <location>
        <begin position="1"/>
        <end position="28"/>
    </location>
</feature>
<reference evidence="2 3" key="1">
    <citation type="journal article" date="2020" name="Nat. Food">
        <title>A phased Vanilla planifolia genome enables genetic improvement of flavour and production.</title>
        <authorList>
            <person name="Hasing T."/>
            <person name="Tang H."/>
            <person name="Brym M."/>
            <person name="Khazi F."/>
            <person name="Huang T."/>
            <person name="Chambers A.H."/>
        </authorList>
    </citation>
    <scope>NUCLEOTIDE SEQUENCE [LARGE SCALE GENOMIC DNA]</scope>
    <source>
        <tissue evidence="2">Leaf</tissue>
    </source>
</reference>
<comment type="caution">
    <text evidence="2">The sequence shown here is derived from an EMBL/GenBank/DDBJ whole genome shotgun (WGS) entry which is preliminary data.</text>
</comment>
<dbReference type="Proteomes" id="UP000639772">
    <property type="component" value="Chromosome 9"/>
</dbReference>
<accession>A0A835QAZ4</accession>
<evidence type="ECO:0000313" key="3">
    <source>
        <dbReference type="Proteomes" id="UP000639772"/>
    </source>
</evidence>
<sequence>MAWAASDVGVEAKSSSSTTTAKVERKSSKVEAWGVPRFLLYAITCTSSGGSATEKNAMREALRKKIGSYLCCSRRARVDDGVQLKDCPAYNCSLLLCEETHNRFYADYPSE</sequence>
<protein>
    <submittedName>
        <fullName evidence="2">Uncharacterized protein</fullName>
    </submittedName>
</protein>
<gene>
    <name evidence="2" type="ORF">HPP92_017356</name>
</gene>